<dbReference type="PANTHER" id="PTHR11241:SF0">
    <property type="entry name" value="DEOXYURIDINE 5'-TRIPHOSPHATE NUCLEOTIDOHYDROLASE"/>
    <property type="match status" value="1"/>
</dbReference>
<feature type="binding site" evidence="8">
    <location>
        <position position="75"/>
    </location>
    <ligand>
        <name>substrate</name>
    </ligand>
</feature>
<gene>
    <name evidence="8 10" type="primary">dut</name>
    <name evidence="10" type="ORF">CLIT_13c00480</name>
</gene>
<dbReference type="EC" id="3.6.1.23" evidence="8"/>
<feature type="binding site" evidence="8">
    <location>
        <begin position="79"/>
        <end position="81"/>
    </location>
    <ligand>
        <name>substrate</name>
    </ligand>
</feature>
<evidence type="ECO:0000256" key="1">
    <source>
        <dbReference type="ARBA" id="ARBA00001946"/>
    </source>
</evidence>
<name>A0A069RCH8_PEPLI</name>
<dbReference type="Proteomes" id="UP000027946">
    <property type="component" value="Unassembled WGS sequence"/>
</dbReference>
<feature type="domain" description="dUTPase-like" evidence="9">
    <location>
        <begin position="11"/>
        <end position="141"/>
    </location>
</feature>
<evidence type="ECO:0000256" key="7">
    <source>
        <dbReference type="ARBA" id="ARBA00047686"/>
    </source>
</evidence>
<dbReference type="UniPathway" id="UPA00610">
    <property type="reaction ID" value="UER00666"/>
</dbReference>
<dbReference type="NCBIfam" id="TIGR00576">
    <property type="entry name" value="dut"/>
    <property type="match status" value="1"/>
</dbReference>
<dbReference type="HAMAP" id="MF_00116">
    <property type="entry name" value="dUTPase_bact"/>
    <property type="match status" value="1"/>
</dbReference>
<comment type="caution">
    <text evidence="8">Lacks conserved residue(s) required for the propagation of feature annotation.</text>
</comment>
<dbReference type="NCBIfam" id="NF001862">
    <property type="entry name" value="PRK00601.1"/>
    <property type="match status" value="1"/>
</dbReference>
<evidence type="ECO:0000259" key="9">
    <source>
        <dbReference type="Pfam" id="PF00692"/>
    </source>
</evidence>
<keyword evidence="11" id="KW-1185">Reference proteome</keyword>
<dbReference type="SUPFAM" id="SSF51283">
    <property type="entry name" value="dUTPase-like"/>
    <property type="match status" value="1"/>
</dbReference>
<comment type="caution">
    <text evidence="10">The sequence shown here is derived from an EMBL/GenBank/DDBJ whole genome shotgun (WGS) entry which is preliminary data.</text>
</comment>
<dbReference type="GO" id="GO:0046081">
    <property type="term" value="P:dUTP catabolic process"/>
    <property type="evidence" value="ECO:0007669"/>
    <property type="project" value="InterPro"/>
</dbReference>
<evidence type="ECO:0000256" key="6">
    <source>
        <dbReference type="ARBA" id="ARBA00023080"/>
    </source>
</evidence>
<evidence type="ECO:0000256" key="5">
    <source>
        <dbReference type="ARBA" id="ARBA00022842"/>
    </source>
</evidence>
<dbReference type="InterPro" id="IPR033704">
    <property type="entry name" value="dUTPase_trimeric"/>
</dbReference>
<dbReference type="STRING" id="1121324.CLIT_13c00480"/>
<dbReference type="InterPro" id="IPR008181">
    <property type="entry name" value="dUTPase"/>
</dbReference>
<dbReference type="InterPro" id="IPR029054">
    <property type="entry name" value="dUTPase-like"/>
</dbReference>
<evidence type="ECO:0000313" key="10">
    <source>
        <dbReference type="EMBL" id="KDR94726.1"/>
    </source>
</evidence>
<dbReference type="Gene3D" id="2.70.40.10">
    <property type="match status" value="1"/>
</dbReference>
<reference evidence="10 11" key="1">
    <citation type="submission" date="2014-03" db="EMBL/GenBank/DDBJ databases">
        <title>Genome sequence of Clostridium litorale W6, DSM 5388.</title>
        <authorList>
            <person name="Poehlein A."/>
            <person name="Jagirdar A."/>
            <person name="Khonsari B."/>
            <person name="Chibani C.M."/>
            <person name="Gutierrez Gutierrez D.A."/>
            <person name="Davydova E."/>
            <person name="Alghaithi H.S."/>
            <person name="Nair K.P."/>
            <person name="Dhamotharan K."/>
            <person name="Chandran L."/>
            <person name="G W."/>
            <person name="Daniel R."/>
        </authorList>
    </citation>
    <scope>NUCLEOTIDE SEQUENCE [LARGE SCALE GENOMIC DNA]</scope>
    <source>
        <strain evidence="10 11">W6</strain>
    </source>
</reference>
<dbReference type="GO" id="GO:0000287">
    <property type="term" value="F:magnesium ion binding"/>
    <property type="evidence" value="ECO:0007669"/>
    <property type="project" value="UniProtKB-UniRule"/>
</dbReference>
<comment type="function">
    <text evidence="8">This enzyme is involved in nucleotide metabolism: it produces dUMP, the immediate precursor of thymidine nucleotides and it decreases the intracellular concentration of dUTP so that uracil cannot be incorporated into DNA.</text>
</comment>
<keyword evidence="4 8" id="KW-0378">Hydrolase</keyword>
<dbReference type="GO" id="GO:0004170">
    <property type="term" value="F:dUTP diphosphatase activity"/>
    <property type="evidence" value="ECO:0007669"/>
    <property type="project" value="UniProtKB-UniRule"/>
</dbReference>
<protein>
    <recommendedName>
        <fullName evidence="8">Deoxyuridine 5'-triphosphate nucleotidohydrolase</fullName>
        <shortName evidence="8">dUTPase</shortName>
        <ecNumber evidence="8">3.6.1.23</ecNumber>
    </recommendedName>
    <alternativeName>
        <fullName evidence="8">dUTP pyrophosphatase</fullName>
    </alternativeName>
</protein>
<comment type="cofactor">
    <cofactor evidence="1 8">
        <name>Mg(2+)</name>
        <dbReference type="ChEBI" id="CHEBI:18420"/>
    </cofactor>
</comment>
<sequence>MKLKIKKIDENAVVPRYAHDGDAGLDLFSIEEKRIDPGDRALLRTGISMQLPENTEAQIRPRSGLALKNGITVLNTPGTIDEGYRGEVCIILINHSEKSFAVEKGMKIAQMVIKPVLKVDVEEVEDLSASGRGENGFGSTGI</sequence>
<dbReference type="eggNOG" id="COG0756">
    <property type="taxonomic scope" value="Bacteria"/>
</dbReference>
<evidence type="ECO:0000256" key="8">
    <source>
        <dbReference type="HAMAP-Rule" id="MF_00116"/>
    </source>
</evidence>
<keyword evidence="3 8" id="KW-0479">Metal-binding</keyword>
<keyword evidence="6 8" id="KW-0546">Nucleotide metabolism</keyword>
<evidence type="ECO:0000256" key="3">
    <source>
        <dbReference type="ARBA" id="ARBA00022723"/>
    </source>
</evidence>
<dbReference type="GO" id="GO:0006226">
    <property type="term" value="P:dUMP biosynthetic process"/>
    <property type="evidence" value="ECO:0007669"/>
    <property type="project" value="UniProtKB-UniRule"/>
</dbReference>
<dbReference type="PANTHER" id="PTHR11241">
    <property type="entry name" value="DEOXYURIDINE 5'-TRIPHOSPHATE NUCLEOTIDOHYDROLASE"/>
    <property type="match status" value="1"/>
</dbReference>
<comment type="catalytic activity">
    <reaction evidence="7 8">
        <text>dUTP + H2O = dUMP + diphosphate + H(+)</text>
        <dbReference type="Rhea" id="RHEA:10248"/>
        <dbReference type="ChEBI" id="CHEBI:15377"/>
        <dbReference type="ChEBI" id="CHEBI:15378"/>
        <dbReference type="ChEBI" id="CHEBI:33019"/>
        <dbReference type="ChEBI" id="CHEBI:61555"/>
        <dbReference type="ChEBI" id="CHEBI:246422"/>
        <dbReference type="EC" id="3.6.1.23"/>
    </reaction>
</comment>
<dbReference type="EMBL" id="JJMM01000013">
    <property type="protein sequence ID" value="KDR94726.1"/>
    <property type="molecule type" value="Genomic_DNA"/>
</dbReference>
<proteinExistence type="inferred from homology"/>
<dbReference type="CDD" id="cd07557">
    <property type="entry name" value="trimeric_dUTPase"/>
    <property type="match status" value="1"/>
</dbReference>
<comment type="pathway">
    <text evidence="8">Pyrimidine metabolism; dUMP biosynthesis; dUMP from dCTP (dUTP route): step 2/2.</text>
</comment>
<evidence type="ECO:0000256" key="4">
    <source>
        <dbReference type="ARBA" id="ARBA00022801"/>
    </source>
</evidence>
<evidence type="ECO:0000313" key="11">
    <source>
        <dbReference type="Proteomes" id="UP000027946"/>
    </source>
</evidence>
<accession>A0A069RCH8</accession>
<keyword evidence="5 8" id="KW-0460">Magnesium</keyword>
<dbReference type="AlphaFoldDB" id="A0A069RCH8"/>
<dbReference type="InterPro" id="IPR036157">
    <property type="entry name" value="dUTPase-like_sf"/>
</dbReference>
<dbReference type="Pfam" id="PF00692">
    <property type="entry name" value="dUTPase"/>
    <property type="match status" value="1"/>
</dbReference>
<dbReference type="FunFam" id="2.70.40.10:FF:000008">
    <property type="entry name" value="Deoxyuridine 5'-triphosphate nucleotidohydrolase"/>
    <property type="match status" value="1"/>
</dbReference>
<feature type="binding site" evidence="8">
    <location>
        <begin position="62"/>
        <end position="64"/>
    </location>
    <ligand>
        <name>substrate</name>
    </ligand>
</feature>
<organism evidence="10 11">
    <name type="scientific">Peptoclostridium litorale DSM 5388</name>
    <dbReference type="NCBI Taxonomy" id="1121324"/>
    <lineage>
        <taxon>Bacteria</taxon>
        <taxon>Bacillati</taxon>
        <taxon>Bacillota</taxon>
        <taxon>Clostridia</taxon>
        <taxon>Peptostreptococcales</taxon>
        <taxon>Peptoclostridiaceae</taxon>
        <taxon>Peptoclostridium</taxon>
    </lineage>
</organism>
<comment type="similarity">
    <text evidence="2 8">Belongs to the dUTPase family.</text>
</comment>
<evidence type="ECO:0000256" key="2">
    <source>
        <dbReference type="ARBA" id="ARBA00006581"/>
    </source>
</evidence>